<dbReference type="CDD" id="cd05819">
    <property type="entry name" value="NHL"/>
    <property type="match status" value="1"/>
</dbReference>
<feature type="region of interest" description="Disordered" evidence="1">
    <location>
        <begin position="651"/>
        <end position="673"/>
    </location>
</feature>
<feature type="region of interest" description="Disordered" evidence="1">
    <location>
        <begin position="1"/>
        <end position="25"/>
    </location>
</feature>
<proteinExistence type="predicted"/>
<dbReference type="SUPFAM" id="SSF63829">
    <property type="entry name" value="Calcium-dependent phosphotriesterase"/>
    <property type="match status" value="1"/>
</dbReference>
<dbReference type="PANTHER" id="PTHR24104:SF25">
    <property type="entry name" value="PROTEIN LIN-41"/>
    <property type="match status" value="1"/>
</dbReference>
<accession>A0A8H9HYK2</accession>
<name>A0A8H9HYK2_KITAU</name>
<dbReference type="InterPro" id="IPR050952">
    <property type="entry name" value="TRIM-NHL_E3_ligases"/>
</dbReference>
<evidence type="ECO:0000256" key="1">
    <source>
        <dbReference type="SAM" id="MobiDB-lite"/>
    </source>
</evidence>
<gene>
    <name evidence="2" type="ORF">GCM10010502_54080</name>
</gene>
<evidence type="ECO:0008006" key="4">
    <source>
        <dbReference type="Google" id="ProtNLM"/>
    </source>
</evidence>
<organism evidence="2 3">
    <name type="scientific">Kitasatospora aureofaciens</name>
    <name type="common">Streptomyces aureofaciens</name>
    <dbReference type="NCBI Taxonomy" id="1894"/>
    <lineage>
        <taxon>Bacteria</taxon>
        <taxon>Bacillati</taxon>
        <taxon>Actinomycetota</taxon>
        <taxon>Actinomycetes</taxon>
        <taxon>Kitasatosporales</taxon>
        <taxon>Streptomycetaceae</taxon>
        <taxon>Kitasatospora</taxon>
    </lineage>
</organism>
<evidence type="ECO:0000313" key="2">
    <source>
        <dbReference type="EMBL" id="GGU93746.1"/>
    </source>
</evidence>
<dbReference type="Gene3D" id="2.120.10.30">
    <property type="entry name" value="TolB, C-terminal domain"/>
    <property type="match status" value="1"/>
</dbReference>
<dbReference type="GO" id="GO:0008270">
    <property type="term" value="F:zinc ion binding"/>
    <property type="evidence" value="ECO:0007669"/>
    <property type="project" value="UniProtKB-KW"/>
</dbReference>
<sequence length="673" mass="69077">MPPAMNRPRRSAPHPPRVTAPAKLSRHRPVTVVAASATAALVLAALPAAPPPSTPPTLHGTVTSAGRPLPHADVTLLTGDRLGVRNLGRATTDAGGAFQIRSTQPTGSVLYVDAAPHGDRSLRLRSVVGIGPGGGAPQRRESVVTVNEFTTVAATYALAQFTDQHGIAGPSPGLENAAATSYNLADPASGKPGKVVTDQNNGTSNETLATLGTLADLVSLCAPEADTGLCQEVLRLATPQQGATPADTAQAVLNLAHNPRLATGELYALAGRAHTYTPALTAAPEAWVLALHYTPPDVYAPGRMAVDAKGNVWASNNWLPGTRNPSPYVTVQDPVGDPILNSPISGGGMKAGAWGIAIDHDGSVWVPSYGGDAMSKYSSTGKPLSPGTGFKNGDLNHPQGTAVDQKGNVWIANFYGLKGNRGQGSVIVYPHGDPSKAITIEGGGLDHPFSIQIDGFGRAWVTNARLNGARLLDTRVPEGHAGGSVTVIGPDFKPTSFSPVKDASLDWPLGLAVDSKNNVWVPDFVSNSVTEIGPSGKITGVYGLPTAIAPWSVAIDGSDRVWVAGFGAPSVSVLCGVNTSTCPPGSSTGSLLTPPNGYRSSSIQHLTAVQLDQSGNVWLANNWSEVAPPTGGNGLVELIGVATPVCTPLTPVPSRPATTSSTACPSQTSTQIG</sequence>
<reference evidence="2" key="1">
    <citation type="journal article" date="2014" name="Int. J. Syst. Evol. Microbiol.">
        <title>Complete genome sequence of Corynebacterium casei LMG S-19264T (=DSM 44701T), isolated from a smear-ripened cheese.</title>
        <authorList>
            <consortium name="US DOE Joint Genome Institute (JGI-PGF)"/>
            <person name="Walter F."/>
            <person name="Albersmeier A."/>
            <person name="Kalinowski J."/>
            <person name="Ruckert C."/>
        </authorList>
    </citation>
    <scope>NUCLEOTIDE SEQUENCE</scope>
    <source>
        <strain evidence="2">JCM 4434</strain>
    </source>
</reference>
<dbReference type="InterPro" id="IPR011042">
    <property type="entry name" value="6-blade_b-propeller_TolB-like"/>
</dbReference>
<dbReference type="GO" id="GO:0000209">
    <property type="term" value="P:protein polyubiquitination"/>
    <property type="evidence" value="ECO:0007669"/>
    <property type="project" value="TreeGrafter"/>
</dbReference>
<dbReference type="EMBL" id="BMUB01000015">
    <property type="protein sequence ID" value="GGU93746.1"/>
    <property type="molecule type" value="Genomic_DNA"/>
</dbReference>
<dbReference type="AlphaFoldDB" id="A0A8H9HYK2"/>
<dbReference type="PANTHER" id="PTHR24104">
    <property type="entry name" value="E3 UBIQUITIN-PROTEIN LIGASE NHLRC1-RELATED"/>
    <property type="match status" value="1"/>
</dbReference>
<evidence type="ECO:0000313" key="3">
    <source>
        <dbReference type="Proteomes" id="UP000610124"/>
    </source>
</evidence>
<dbReference type="Proteomes" id="UP000610124">
    <property type="component" value="Unassembled WGS sequence"/>
</dbReference>
<dbReference type="GO" id="GO:0061630">
    <property type="term" value="F:ubiquitin protein ligase activity"/>
    <property type="evidence" value="ECO:0007669"/>
    <property type="project" value="TreeGrafter"/>
</dbReference>
<comment type="caution">
    <text evidence="2">The sequence shown here is derived from an EMBL/GenBank/DDBJ whole genome shotgun (WGS) entry which is preliminary data.</text>
</comment>
<feature type="compositionally biased region" description="Polar residues" evidence="1">
    <location>
        <begin position="656"/>
        <end position="673"/>
    </location>
</feature>
<dbReference type="GO" id="GO:0043161">
    <property type="term" value="P:proteasome-mediated ubiquitin-dependent protein catabolic process"/>
    <property type="evidence" value="ECO:0007669"/>
    <property type="project" value="TreeGrafter"/>
</dbReference>
<reference evidence="2" key="2">
    <citation type="submission" date="2020-09" db="EMBL/GenBank/DDBJ databases">
        <authorList>
            <person name="Sun Q."/>
            <person name="Ohkuma M."/>
        </authorList>
    </citation>
    <scope>NUCLEOTIDE SEQUENCE</scope>
    <source>
        <strain evidence="2">JCM 4434</strain>
    </source>
</reference>
<protein>
    <recommendedName>
        <fullName evidence="4">NHL repeat protein</fullName>
    </recommendedName>
</protein>